<dbReference type="InterPro" id="IPR037460">
    <property type="entry name" value="SEST-like"/>
</dbReference>
<dbReference type="PANTHER" id="PTHR37981:SF1">
    <property type="entry name" value="SGNH HYDROLASE-TYPE ESTERASE DOMAIN-CONTAINING PROTEIN"/>
    <property type="match status" value="1"/>
</dbReference>
<organism evidence="5 6">
    <name type="scientific">Sphingomonas glacialis</name>
    <dbReference type="NCBI Taxonomy" id="658225"/>
    <lineage>
        <taxon>Bacteria</taxon>
        <taxon>Pseudomonadati</taxon>
        <taxon>Pseudomonadota</taxon>
        <taxon>Alphaproteobacteria</taxon>
        <taxon>Sphingomonadales</taxon>
        <taxon>Sphingomonadaceae</taxon>
        <taxon>Sphingomonas</taxon>
    </lineage>
</organism>
<feature type="disulfide bond" evidence="2">
    <location>
        <begin position="202"/>
        <end position="250"/>
    </location>
</feature>
<dbReference type="GO" id="GO:0019433">
    <property type="term" value="P:triglyceride catabolic process"/>
    <property type="evidence" value="ECO:0007669"/>
    <property type="project" value="TreeGrafter"/>
</dbReference>
<keyword evidence="3" id="KW-0732">Signal</keyword>
<name>A0A502FRQ6_9SPHN</name>
<gene>
    <name evidence="5" type="ORF">EAH76_14600</name>
</gene>
<keyword evidence="6" id="KW-1185">Reference proteome</keyword>
<proteinExistence type="predicted"/>
<evidence type="ECO:0000259" key="4">
    <source>
        <dbReference type="Pfam" id="PF13472"/>
    </source>
</evidence>
<reference evidence="5 6" key="1">
    <citation type="journal article" date="2019" name="Environ. Microbiol.">
        <title>Species interactions and distinct microbial communities in high Arctic permafrost affected cryosols are associated with the CH4 and CO2 gas fluxes.</title>
        <authorList>
            <person name="Altshuler I."/>
            <person name="Hamel J."/>
            <person name="Turney S."/>
            <person name="Magnuson E."/>
            <person name="Levesque R."/>
            <person name="Greer C."/>
            <person name="Whyte L.G."/>
        </authorList>
    </citation>
    <scope>NUCLEOTIDE SEQUENCE [LARGE SCALE GENOMIC DNA]</scope>
    <source>
        <strain evidence="5 6">E6.1</strain>
    </source>
</reference>
<keyword evidence="2" id="KW-1015">Disulfide bond</keyword>
<dbReference type="Gene3D" id="3.40.50.1110">
    <property type="entry name" value="SGNH hydrolase"/>
    <property type="match status" value="1"/>
</dbReference>
<dbReference type="PANTHER" id="PTHR37981">
    <property type="entry name" value="LIPASE 2"/>
    <property type="match status" value="1"/>
</dbReference>
<feature type="active site" evidence="1">
    <location>
        <position position="271"/>
    </location>
</feature>
<dbReference type="InterPro" id="IPR013830">
    <property type="entry name" value="SGNH_hydro"/>
</dbReference>
<evidence type="ECO:0000256" key="1">
    <source>
        <dbReference type="PIRSR" id="PIRSR637460-1"/>
    </source>
</evidence>
<protein>
    <submittedName>
        <fullName evidence="5">SGNH/GDSL hydrolase family protein</fullName>
    </submittedName>
</protein>
<dbReference type="Pfam" id="PF13472">
    <property type="entry name" value="Lipase_GDSL_2"/>
    <property type="match status" value="1"/>
</dbReference>
<keyword evidence="5" id="KW-0378">Hydrolase</keyword>
<dbReference type="SUPFAM" id="SSF52266">
    <property type="entry name" value="SGNH hydrolase"/>
    <property type="match status" value="1"/>
</dbReference>
<evidence type="ECO:0000313" key="6">
    <source>
        <dbReference type="Proteomes" id="UP000319931"/>
    </source>
</evidence>
<dbReference type="CDD" id="cd01823">
    <property type="entry name" value="SEST_like"/>
    <property type="match status" value="1"/>
</dbReference>
<evidence type="ECO:0000313" key="5">
    <source>
        <dbReference type="EMBL" id="TPG51962.1"/>
    </source>
</evidence>
<feature type="chain" id="PRO_5021314378" evidence="3">
    <location>
        <begin position="28"/>
        <end position="290"/>
    </location>
</feature>
<dbReference type="GO" id="GO:0004806">
    <property type="term" value="F:triacylglycerol lipase activity"/>
    <property type="evidence" value="ECO:0007669"/>
    <property type="project" value="TreeGrafter"/>
</dbReference>
<dbReference type="AlphaFoldDB" id="A0A502FRQ6"/>
<dbReference type="RefSeq" id="WP_140851029.1">
    <property type="nucleotide sequence ID" value="NZ_RCZC01000004.1"/>
</dbReference>
<dbReference type="InterPro" id="IPR036514">
    <property type="entry name" value="SGNH_hydro_sf"/>
</dbReference>
<feature type="domain" description="SGNH hydrolase-type esterase" evidence="4">
    <location>
        <begin position="43"/>
        <end position="279"/>
    </location>
</feature>
<sequence length="290" mass="30460">MSLNVNFKWRGSTLLSYAALLGGCVAAAPGPRVTILPGAGYVAMGSSFAAGPGVATPADEPQTRCARSIYNYAHVLARSLDLRLRDVSCSGATTEHILGPWKELPPQIEALAADTRLVTITIGGNDVGFIGNLGSASCRSFPFPPLGTPGGKCPDPRSISETSWSKLAIAVRRIVSVVREKSPAALIVFVDYVQVLPRAGTCPAVPLTAEDANASRATAKRLAALTARVAAETRTKLLKASELSEGHDACSAEPWVTGFPRPDGRGFIPYHPNARGMAAVGEALARHLRH</sequence>
<accession>A0A502FRQ6</accession>
<dbReference type="OrthoDB" id="5503950at2"/>
<feature type="disulfide bond" evidence="2">
    <location>
        <begin position="65"/>
        <end position="89"/>
    </location>
</feature>
<feature type="signal peptide" evidence="3">
    <location>
        <begin position="1"/>
        <end position="27"/>
    </location>
</feature>
<comment type="caution">
    <text evidence="5">The sequence shown here is derived from an EMBL/GenBank/DDBJ whole genome shotgun (WGS) entry which is preliminary data.</text>
</comment>
<feature type="active site" description="Nucleophile" evidence="1">
    <location>
        <position position="47"/>
    </location>
</feature>
<evidence type="ECO:0000256" key="3">
    <source>
        <dbReference type="SAM" id="SignalP"/>
    </source>
</evidence>
<dbReference type="Proteomes" id="UP000319931">
    <property type="component" value="Unassembled WGS sequence"/>
</dbReference>
<evidence type="ECO:0000256" key="2">
    <source>
        <dbReference type="PIRSR" id="PIRSR637460-2"/>
    </source>
</evidence>
<dbReference type="EMBL" id="RCZC01000004">
    <property type="protein sequence ID" value="TPG51962.1"/>
    <property type="molecule type" value="Genomic_DNA"/>
</dbReference>